<dbReference type="SUPFAM" id="SSF101148">
    <property type="entry name" value="Plant invertase/pectin methylesterase inhibitor"/>
    <property type="match status" value="1"/>
</dbReference>
<dbReference type="InterPro" id="IPR035513">
    <property type="entry name" value="Invertase/methylesterase_inhib"/>
</dbReference>
<keyword evidence="4" id="KW-0472">Membrane</keyword>
<dbReference type="CDD" id="cd15795">
    <property type="entry name" value="PMEI-Pla_a_1_like"/>
    <property type="match status" value="1"/>
</dbReference>
<evidence type="ECO:0000313" key="7">
    <source>
        <dbReference type="Proteomes" id="UP000233837"/>
    </source>
</evidence>
<feature type="domain" description="Pectinesterase inhibitor" evidence="5">
    <location>
        <begin position="103"/>
        <end position="253"/>
    </location>
</feature>
<dbReference type="PANTHER" id="PTHR35357:SF24">
    <property type="entry name" value="OS04G0587200 PROTEIN"/>
    <property type="match status" value="1"/>
</dbReference>
<dbReference type="GO" id="GO:0004857">
    <property type="term" value="F:enzyme inhibitor activity"/>
    <property type="evidence" value="ECO:0007669"/>
    <property type="project" value="InterPro"/>
</dbReference>
<accession>A0A2I0WCR1</accession>
<dbReference type="InterPro" id="IPR034088">
    <property type="entry name" value="Pla_a_1-like"/>
</dbReference>
<dbReference type="Pfam" id="PF04043">
    <property type="entry name" value="PMEI"/>
    <property type="match status" value="1"/>
</dbReference>
<keyword evidence="2" id="KW-1015">Disulfide bond</keyword>
<name>A0A2I0WCR1_9ASPA</name>
<reference evidence="6 7" key="2">
    <citation type="journal article" date="2017" name="Nature">
        <title>The Apostasia genome and the evolution of orchids.</title>
        <authorList>
            <person name="Zhang G.Q."/>
            <person name="Liu K.W."/>
            <person name="Li Z."/>
            <person name="Lohaus R."/>
            <person name="Hsiao Y.Y."/>
            <person name="Niu S.C."/>
            <person name="Wang J.Y."/>
            <person name="Lin Y.C."/>
            <person name="Xu Q."/>
            <person name="Chen L.J."/>
            <person name="Yoshida K."/>
            <person name="Fujiwara S."/>
            <person name="Wang Z.W."/>
            <person name="Zhang Y.Q."/>
            <person name="Mitsuda N."/>
            <person name="Wang M."/>
            <person name="Liu G.H."/>
            <person name="Pecoraro L."/>
            <person name="Huang H.X."/>
            <person name="Xiao X.J."/>
            <person name="Lin M."/>
            <person name="Wu X.Y."/>
            <person name="Wu W.L."/>
            <person name="Chen Y.Y."/>
            <person name="Chang S.B."/>
            <person name="Sakamoto S."/>
            <person name="Ohme-Takagi M."/>
            <person name="Yagi M."/>
            <person name="Zeng S.J."/>
            <person name="Shen C.Y."/>
            <person name="Yeh C.M."/>
            <person name="Luo Y.B."/>
            <person name="Tsai W.C."/>
            <person name="Van de Peer Y."/>
            <person name="Liu Z.J."/>
        </authorList>
    </citation>
    <scope>NUCLEOTIDE SEQUENCE [LARGE SCALE GENOMIC DNA]</scope>
    <source>
        <tissue evidence="6">The whole plant</tissue>
    </source>
</reference>
<gene>
    <name evidence="6" type="ORF">MA16_Dca013918</name>
</gene>
<organism evidence="6 7">
    <name type="scientific">Dendrobium catenatum</name>
    <dbReference type="NCBI Taxonomy" id="906689"/>
    <lineage>
        <taxon>Eukaryota</taxon>
        <taxon>Viridiplantae</taxon>
        <taxon>Streptophyta</taxon>
        <taxon>Embryophyta</taxon>
        <taxon>Tracheophyta</taxon>
        <taxon>Spermatophyta</taxon>
        <taxon>Magnoliopsida</taxon>
        <taxon>Liliopsida</taxon>
        <taxon>Asparagales</taxon>
        <taxon>Orchidaceae</taxon>
        <taxon>Epidendroideae</taxon>
        <taxon>Malaxideae</taxon>
        <taxon>Dendrobiinae</taxon>
        <taxon>Dendrobium</taxon>
    </lineage>
</organism>
<dbReference type="GO" id="GO:0005576">
    <property type="term" value="C:extracellular region"/>
    <property type="evidence" value="ECO:0007669"/>
    <property type="project" value="UniProtKB-ARBA"/>
</dbReference>
<evidence type="ECO:0000313" key="6">
    <source>
        <dbReference type="EMBL" id="PKU73461.1"/>
    </source>
</evidence>
<dbReference type="NCBIfam" id="TIGR01614">
    <property type="entry name" value="PME_inhib"/>
    <property type="match status" value="1"/>
</dbReference>
<dbReference type="InterPro" id="IPR006501">
    <property type="entry name" value="Pectinesterase_inhib_dom"/>
</dbReference>
<evidence type="ECO:0000256" key="4">
    <source>
        <dbReference type="SAM" id="Phobius"/>
    </source>
</evidence>
<evidence type="ECO:0000259" key="5">
    <source>
        <dbReference type="SMART" id="SM00856"/>
    </source>
</evidence>
<dbReference type="Proteomes" id="UP000233837">
    <property type="component" value="Unassembled WGS sequence"/>
</dbReference>
<keyword evidence="4" id="KW-0812">Transmembrane</keyword>
<dbReference type="PANTHER" id="PTHR35357">
    <property type="entry name" value="OS02G0537100 PROTEIN"/>
    <property type="match status" value="1"/>
</dbReference>
<keyword evidence="1" id="KW-0732">Signal</keyword>
<protein>
    <submittedName>
        <fullName evidence="6">Invertase inhibitor</fullName>
    </submittedName>
</protein>
<keyword evidence="4" id="KW-1133">Transmembrane helix</keyword>
<dbReference type="SMART" id="SM00856">
    <property type="entry name" value="PMEI"/>
    <property type="match status" value="1"/>
</dbReference>
<sequence>MFLLVGSAYAFRCYFLWVDSPLLCLFVALRLHLLRRCSLLSSLFDFAHTDQTNPINRTGKAKQASCRASNATPKAKMAIMHSLACLIQPLLLLLLLLLHLPSSSATLLEDTCRSITASRSDLTPDICISSLSTDPSSRSADLHGLALIATHLSIVNATSTAAKVQKLIDEGPEPKTSDCLSVCLDVYSDAADHLREASAGIESRNYPDAVTFLSAAVDAAENCEDAFGDENMNSPMAEDDRGFERMAKIALAIVSTLR</sequence>
<proteinExistence type="inferred from homology"/>
<feature type="transmembrane region" description="Helical" evidence="4">
    <location>
        <begin position="14"/>
        <end position="33"/>
    </location>
</feature>
<dbReference type="AlphaFoldDB" id="A0A2I0WCR1"/>
<comment type="similarity">
    <text evidence="3">Belongs to the PMEI family.</text>
</comment>
<reference evidence="6 7" key="1">
    <citation type="journal article" date="2016" name="Sci. Rep.">
        <title>The Dendrobium catenatum Lindl. genome sequence provides insights into polysaccharide synthase, floral development and adaptive evolution.</title>
        <authorList>
            <person name="Zhang G.Q."/>
            <person name="Xu Q."/>
            <person name="Bian C."/>
            <person name="Tsai W.C."/>
            <person name="Yeh C.M."/>
            <person name="Liu K.W."/>
            <person name="Yoshida K."/>
            <person name="Zhang L.S."/>
            <person name="Chang S.B."/>
            <person name="Chen F."/>
            <person name="Shi Y."/>
            <person name="Su Y.Y."/>
            <person name="Zhang Y.Q."/>
            <person name="Chen L.J."/>
            <person name="Yin Y."/>
            <person name="Lin M."/>
            <person name="Huang H."/>
            <person name="Deng H."/>
            <person name="Wang Z.W."/>
            <person name="Zhu S.L."/>
            <person name="Zhao X."/>
            <person name="Deng C."/>
            <person name="Niu S.C."/>
            <person name="Huang J."/>
            <person name="Wang M."/>
            <person name="Liu G.H."/>
            <person name="Yang H.J."/>
            <person name="Xiao X.J."/>
            <person name="Hsiao Y.Y."/>
            <person name="Wu W.L."/>
            <person name="Chen Y.Y."/>
            <person name="Mitsuda N."/>
            <person name="Ohme-Takagi M."/>
            <person name="Luo Y.B."/>
            <person name="Van de Peer Y."/>
            <person name="Liu Z.J."/>
        </authorList>
    </citation>
    <scope>NUCLEOTIDE SEQUENCE [LARGE SCALE GENOMIC DNA]</scope>
    <source>
        <tissue evidence="6">The whole plant</tissue>
    </source>
</reference>
<dbReference type="FunFam" id="1.20.140.40:FF:000002">
    <property type="entry name" value="Putative invertase inhibitor"/>
    <property type="match status" value="1"/>
</dbReference>
<keyword evidence="7" id="KW-1185">Reference proteome</keyword>
<feature type="transmembrane region" description="Helical" evidence="4">
    <location>
        <begin position="77"/>
        <end position="100"/>
    </location>
</feature>
<dbReference type="EMBL" id="KZ502744">
    <property type="protein sequence ID" value="PKU73461.1"/>
    <property type="molecule type" value="Genomic_DNA"/>
</dbReference>
<evidence type="ECO:0000256" key="2">
    <source>
        <dbReference type="ARBA" id="ARBA00023157"/>
    </source>
</evidence>
<dbReference type="Gene3D" id="1.20.140.40">
    <property type="entry name" value="Invertase/pectin methylesterase inhibitor family protein"/>
    <property type="match status" value="1"/>
</dbReference>
<evidence type="ECO:0000256" key="3">
    <source>
        <dbReference type="ARBA" id="ARBA00038471"/>
    </source>
</evidence>
<evidence type="ECO:0000256" key="1">
    <source>
        <dbReference type="ARBA" id="ARBA00022729"/>
    </source>
</evidence>